<evidence type="ECO:0000256" key="10">
    <source>
        <dbReference type="SAM" id="MobiDB-lite"/>
    </source>
</evidence>
<name>A0A7S2UGN8_9STRA</name>
<dbReference type="GO" id="GO:0046872">
    <property type="term" value="F:metal ion binding"/>
    <property type="evidence" value="ECO:0007669"/>
    <property type="project" value="UniProtKB-KW"/>
</dbReference>
<dbReference type="GO" id="GO:0006508">
    <property type="term" value="P:proteolysis"/>
    <property type="evidence" value="ECO:0007669"/>
    <property type="project" value="UniProtKB-KW"/>
</dbReference>
<keyword evidence="2" id="KW-0479">Metal-binding</keyword>
<keyword evidence="3" id="KW-0378">Hydrolase</keyword>
<evidence type="ECO:0000256" key="7">
    <source>
        <dbReference type="ARBA" id="ARBA00023125"/>
    </source>
</evidence>
<keyword evidence="8" id="KW-0804">Transcription</keyword>
<sequence length="471" mass="48867">MTIPPTPSIVSSSDPVVGATIAPTAVPLPVPIAKAPILGSHPAKSSPPAPKAPIVTMATAATATPAPSTAGENTGRWTAEEHRLFLQGLEQHGKGWKKIASLIKSRTVVQIRTHAQKYFQKLSKARQNGEEGDVSMEGRGGIDMLTPGIIVSSALPPSSNAKRRRMPTSGTKRKAISSVVASAQREGKKQSMAASSKGSSSIPTLPVVAPALAPYVIANGGPQGTISASALENSLFRYLTPAGSAPSTADPLFGQHPAVNAVARQAGANPIVLPDGAALADSAELSPTGVADQHNLLLFPSWVSDGKESSAPTWFSKGGDVDDLLTEADALDWLADTGDLEETYIPPVVMSSRADLQNIQQTPKDVTTSSDVVSLVSDSAISEHGELEAAHNESSSSLMTESGMPPLPMLFDNSTSSSSNLMGSSKVSFANATEAADEAFSVFDTHFDEQAFVSALLENHGESTGSLPVLH</sequence>
<evidence type="ECO:0000256" key="1">
    <source>
        <dbReference type="ARBA" id="ARBA00022670"/>
    </source>
</evidence>
<evidence type="ECO:0000256" key="9">
    <source>
        <dbReference type="ARBA" id="ARBA00023242"/>
    </source>
</evidence>
<feature type="domain" description="SANT" evidence="12">
    <location>
        <begin position="72"/>
        <end position="124"/>
    </location>
</feature>
<keyword evidence="9" id="KW-0539">Nucleus</keyword>
<keyword evidence="4" id="KW-0862">Zinc</keyword>
<gene>
    <name evidence="14" type="ORF">ASEP1449_LOCUS10921</name>
</gene>
<dbReference type="PROSITE" id="PS50090">
    <property type="entry name" value="MYB_LIKE"/>
    <property type="match status" value="1"/>
</dbReference>
<feature type="region of interest" description="Disordered" evidence="10">
    <location>
        <begin position="386"/>
        <end position="412"/>
    </location>
</feature>
<dbReference type="GO" id="GO:0003677">
    <property type="term" value="F:DNA binding"/>
    <property type="evidence" value="ECO:0007669"/>
    <property type="project" value="UniProtKB-KW"/>
</dbReference>
<feature type="compositionally biased region" description="Basic residues" evidence="10">
    <location>
        <begin position="161"/>
        <end position="175"/>
    </location>
</feature>
<evidence type="ECO:0000256" key="8">
    <source>
        <dbReference type="ARBA" id="ARBA00023163"/>
    </source>
</evidence>
<keyword evidence="7" id="KW-0238">DNA-binding</keyword>
<accession>A0A7S2UGN8</accession>
<evidence type="ECO:0000259" key="13">
    <source>
        <dbReference type="PROSITE" id="PS51294"/>
    </source>
</evidence>
<proteinExistence type="predicted"/>
<feature type="domain" description="Myb-like" evidence="11">
    <location>
        <begin position="69"/>
        <end position="119"/>
    </location>
</feature>
<keyword evidence="5" id="KW-0805">Transcription regulation</keyword>
<evidence type="ECO:0000259" key="11">
    <source>
        <dbReference type="PROSITE" id="PS50090"/>
    </source>
</evidence>
<dbReference type="SUPFAM" id="SSF46689">
    <property type="entry name" value="Homeodomain-like"/>
    <property type="match status" value="1"/>
</dbReference>
<dbReference type="InterPro" id="IPR017930">
    <property type="entry name" value="Myb_dom"/>
</dbReference>
<dbReference type="CDD" id="cd00167">
    <property type="entry name" value="SANT"/>
    <property type="match status" value="1"/>
</dbReference>
<evidence type="ECO:0000259" key="12">
    <source>
        <dbReference type="PROSITE" id="PS51293"/>
    </source>
</evidence>
<organism evidence="14">
    <name type="scientific">Attheya septentrionalis</name>
    <dbReference type="NCBI Taxonomy" id="420275"/>
    <lineage>
        <taxon>Eukaryota</taxon>
        <taxon>Sar</taxon>
        <taxon>Stramenopiles</taxon>
        <taxon>Ochrophyta</taxon>
        <taxon>Bacillariophyta</taxon>
        <taxon>Coscinodiscophyceae</taxon>
        <taxon>Chaetocerotophycidae</taxon>
        <taxon>Chaetocerotales</taxon>
        <taxon>Attheyaceae</taxon>
        <taxon>Attheya</taxon>
    </lineage>
</organism>
<protein>
    <recommendedName>
        <fullName evidence="15">HTH myb-type domain-containing protein</fullName>
    </recommendedName>
</protein>
<dbReference type="Gene3D" id="1.10.10.60">
    <property type="entry name" value="Homeodomain-like"/>
    <property type="match status" value="1"/>
</dbReference>
<evidence type="ECO:0000256" key="5">
    <source>
        <dbReference type="ARBA" id="ARBA00023015"/>
    </source>
</evidence>
<evidence type="ECO:0000313" key="14">
    <source>
        <dbReference type="EMBL" id="CAD9819089.1"/>
    </source>
</evidence>
<dbReference type="PANTHER" id="PTHR12802:SF155">
    <property type="entry name" value="DEUBIQUITINASE MYSM1"/>
    <property type="match status" value="1"/>
</dbReference>
<dbReference type="SMART" id="SM00717">
    <property type="entry name" value="SANT"/>
    <property type="match status" value="1"/>
</dbReference>
<feature type="domain" description="HTH myb-type" evidence="13">
    <location>
        <begin position="69"/>
        <end position="123"/>
    </location>
</feature>
<dbReference type="FunFam" id="1.10.10.60:FF:000151">
    <property type="entry name" value="histone H2A deubiquitinase MYSM1 isoform X2"/>
    <property type="match status" value="1"/>
</dbReference>
<keyword evidence="6" id="KW-0482">Metalloprotease</keyword>
<feature type="compositionally biased region" description="Low complexity" evidence="10">
    <location>
        <begin position="190"/>
        <end position="201"/>
    </location>
</feature>
<dbReference type="AlphaFoldDB" id="A0A7S2UGN8"/>
<dbReference type="InterPro" id="IPR017884">
    <property type="entry name" value="SANT_dom"/>
</dbReference>
<evidence type="ECO:0000256" key="6">
    <source>
        <dbReference type="ARBA" id="ARBA00023049"/>
    </source>
</evidence>
<reference evidence="14" key="1">
    <citation type="submission" date="2021-01" db="EMBL/GenBank/DDBJ databases">
        <authorList>
            <person name="Corre E."/>
            <person name="Pelletier E."/>
            <person name="Niang G."/>
            <person name="Scheremetjew M."/>
            <person name="Finn R."/>
            <person name="Kale V."/>
            <person name="Holt S."/>
            <person name="Cochrane G."/>
            <person name="Meng A."/>
            <person name="Brown T."/>
            <person name="Cohen L."/>
        </authorList>
    </citation>
    <scope>NUCLEOTIDE SEQUENCE</scope>
    <source>
        <strain evidence="14">CCMP2084</strain>
    </source>
</reference>
<evidence type="ECO:0000256" key="3">
    <source>
        <dbReference type="ARBA" id="ARBA00022801"/>
    </source>
</evidence>
<evidence type="ECO:0000256" key="2">
    <source>
        <dbReference type="ARBA" id="ARBA00022723"/>
    </source>
</evidence>
<keyword evidence="1" id="KW-0645">Protease</keyword>
<dbReference type="NCBIfam" id="TIGR01557">
    <property type="entry name" value="myb_SHAQKYF"/>
    <property type="match status" value="1"/>
</dbReference>
<dbReference type="InterPro" id="IPR009057">
    <property type="entry name" value="Homeodomain-like_sf"/>
</dbReference>
<dbReference type="GO" id="GO:0008237">
    <property type="term" value="F:metallopeptidase activity"/>
    <property type="evidence" value="ECO:0007669"/>
    <property type="project" value="UniProtKB-KW"/>
</dbReference>
<dbReference type="PROSITE" id="PS51293">
    <property type="entry name" value="SANT"/>
    <property type="match status" value="1"/>
</dbReference>
<dbReference type="InterPro" id="IPR001005">
    <property type="entry name" value="SANT/Myb"/>
</dbReference>
<dbReference type="PANTHER" id="PTHR12802">
    <property type="entry name" value="SWI/SNF COMPLEX-RELATED"/>
    <property type="match status" value="1"/>
</dbReference>
<feature type="region of interest" description="Disordered" evidence="10">
    <location>
        <begin position="153"/>
        <end position="201"/>
    </location>
</feature>
<evidence type="ECO:0008006" key="15">
    <source>
        <dbReference type="Google" id="ProtNLM"/>
    </source>
</evidence>
<dbReference type="PROSITE" id="PS51294">
    <property type="entry name" value="HTH_MYB"/>
    <property type="match status" value="1"/>
</dbReference>
<dbReference type="Pfam" id="PF00249">
    <property type="entry name" value="Myb_DNA-binding"/>
    <property type="match status" value="1"/>
</dbReference>
<dbReference type="EMBL" id="HBHQ01016344">
    <property type="protein sequence ID" value="CAD9819089.1"/>
    <property type="molecule type" value="Transcribed_RNA"/>
</dbReference>
<evidence type="ECO:0000256" key="4">
    <source>
        <dbReference type="ARBA" id="ARBA00022833"/>
    </source>
</evidence>
<dbReference type="InterPro" id="IPR006447">
    <property type="entry name" value="Myb_dom_plants"/>
</dbReference>